<evidence type="ECO:0000313" key="1">
    <source>
        <dbReference type="EMBL" id="KKJ78399.1"/>
    </source>
</evidence>
<evidence type="ECO:0000313" key="2">
    <source>
        <dbReference type="Proteomes" id="UP000034491"/>
    </source>
</evidence>
<dbReference type="STRING" id="1549748.WH95_03680"/>
<protein>
    <recommendedName>
        <fullName evidence="3">HTH merR-type domain-containing protein</fullName>
    </recommendedName>
</protein>
<keyword evidence="2" id="KW-1185">Reference proteome</keyword>
<accession>A0A0M2RD71</accession>
<name>A0A0M2RD71_9PROT</name>
<reference evidence="1 2" key="1">
    <citation type="submission" date="2015-03" db="EMBL/GenBank/DDBJ databases">
        <title>Genome sequence of Kiloniella sp. P1-1, isolated from the gut microflora of Pacific white shrimp, Penaeus vannamei.</title>
        <authorList>
            <person name="Shao Z."/>
            <person name="Wang L."/>
            <person name="Li X."/>
        </authorList>
    </citation>
    <scope>NUCLEOTIDE SEQUENCE [LARGE SCALE GENOMIC DNA]</scope>
    <source>
        <strain evidence="1 2">P1-1</strain>
    </source>
</reference>
<dbReference type="RefSeq" id="WP_046502981.1">
    <property type="nucleotide sequence ID" value="NZ_LANI01000002.1"/>
</dbReference>
<dbReference type="AlphaFoldDB" id="A0A0M2RD71"/>
<organism evidence="1 2">
    <name type="scientific">Kiloniella litopenaei</name>
    <dbReference type="NCBI Taxonomy" id="1549748"/>
    <lineage>
        <taxon>Bacteria</taxon>
        <taxon>Pseudomonadati</taxon>
        <taxon>Pseudomonadota</taxon>
        <taxon>Alphaproteobacteria</taxon>
        <taxon>Rhodospirillales</taxon>
        <taxon>Kiloniellaceae</taxon>
        <taxon>Kiloniella</taxon>
    </lineage>
</organism>
<dbReference type="EMBL" id="LANI01000002">
    <property type="protein sequence ID" value="KKJ78399.1"/>
    <property type="molecule type" value="Genomic_DNA"/>
</dbReference>
<sequence length="107" mass="12177">MKTFDEIVIDQDVSGSELSNWIESNWVMPTQEDGTLIFTDDDEARVKLLRELIHEIGANYESMPVILRSMDQVYNLRKLLGALASAIQELPADARQDLEDIIRNQGL</sequence>
<evidence type="ECO:0008006" key="3">
    <source>
        <dbReference type="Google" id="ProtNLM"/>
    </source>
</evidence>
<gene>
    <name evidence="1" type="ORF">WH95_03680</name>
</gene>
<proteinExistence type="predicted"/>
<comment type="caution">
    <text evidence="1">The sequence shown here is derived from an EMBL/GenBank/DDBJ whole genome shotgun (WGS) entry which is preliminary data.</text>
</comment>
<dbReference type="Proteomes" id="UP000034491">
    <property type="component" value="Unassembled WGS sequence"/>
</dbReference>
<dbReference type="OrthoDB" id="9800876at2"/>
<dbReference type="Gene3D" id="1.10.1660.10">
    <property type="match status" value="1"/>
</dbReference>